<dbReference type="PANTHER" id="PTHR13234">
    <property type="entry name" value="GAMMA-INTERFERON INDUCIBLE LYSOSOMAL THIOL REDUCTASE GILT"/>
    <property type="match status" value="1"/>
</dbReference>
<feature type="chain" id="PRO_5004659737" evidence="3">
    <location>
        <begin position="22"/>
        <end position="201"/>
    </location>
</feature>
<accession>U5ETP9</accession>
<sequence>MNKFVLVLFLLLNFTIPNLNANTLSLTSANVTIYYEHLCSDSVRFIVNQLQPCYEKLKDYIHVKFVPFGKAESINNGESFECQHGPDECTGNMVQSCALDYLKDPEQQMRFVTCHMKFGRKDLLGRNCCEQIGLDYTIIDECLNKNTCGRELQLQAEIETKKVSPNYVPTIVLNKKFDFEQSRKLEFNFCDKIKELTKNKI</sequence>
<comment type="similarity">
    <text evidence="1">Belongs to the GILT family.</text>
</comment>
<reference evidence="4" key="1">
    <citation type="journal article" date="2014" name="Insect Biochem. Mol. Biol.">
        <title>An insight into the sialome of the frog biting fly, Corethrella appendiculata.</title>
        <authorList>
            <person name="Ribeiro J.M.C."/>
            <person name="Chagas A.C."/>
            <person name="Pham V.M."/>
            <person name="Lounibos L.P."/>
            <person name="Calvo E."/>
        </authorList>
    </citation>
    <scope>NUCLEOTIDE SEQUENCE</scope>
    <source>
        <tissue evidence="4">Salivary glands</tissue>
    </source>
</reference>
<evidence type="ECO:0000256" key="3">
    <source>
        <dbReference type="SAM" id="SignalP"/>
    </source>
</evidence>
<dbReference type="InterPro" id="IPR004911">
    <property type="entry name" value="Interferon-induced_GILT"/>
</dbReference>
<dbReference type="GO" id="GO:0016671">
    <property type="term" value="F:oxidoreductase activity, acting on a sulfur group of donors, disulfide as acceptor"/>
    <property type="evidence" value="ECO:0007669"/>
    <property type="project" value="InterPro"/>
</dbReference>
<dbReference type="EMBL" id="GANO01004267">
    <property type="protein sequence ID" value="JAB55604.1"/>
    <property type="molecule type" value="mRNA"/>
</dbReference>
<dbReference type="AlphaFoldDB" id="U5ETP9"/>
<dbReference type="Pfam" id="PF03227">
    <property type="entry name" value="GILT"/>
    <property type="match status" value="1"/>
</dbReference>
<evidence type="ECO:0000313" key="4">
    <source>
        <dbReference type="EMBL" id="JAB55604.1"/>
    </source>
</evidence>
<evidence type="ECO:0000256" key="2">
    <source>
        <dbReference type="ARBA" id="ARBA00023180"/>
    </source>
</evidence>
<dbReference type="PANTHER" id="PTHR13234:SF68">
    <property type="entry name" value="GH19763P"/>
    <property type="match status" value="1"/>
</dbReference>
<name>U5ETP9_9DIPT</name>
<feature type="signal peptide" evidence="3">
    <location>
        <begin position="1"/>
        <end position="21"/>
    </location>
</feature>
<protein>
    <submittedName>
        <fullName evidence="4">Putative gamma-interferon inducible lysosomal thiol reductase</fullName>
    </submittedName>
</protein>
<keyword evidence="2" id="KW-0325">Glycoprotein</keyword>
<proteinExistence type="evidence at transcript level"/>
<organism evidence="4">
    <name type="scientific">Corethrella appendiculata</name>
    <dbReference type="NCBI Taxonomy" id="1370023"/>
    <lineage>
        <taxon>Eukaryota</taxon>
        <taxon>Metazoa</taxon>
        <taxon>Ecdysozoa</taxon>
        <taxon>Arthropoda</taxon>
        <taxon>Hexapoda</taxon>
        <taxon>Insecta</taxon>
        <taxon>Pterygota</taxon>
        <taxon>Neoptera</taxon>
        <taxon>Endopterygota</taxon>
        <taxon>Diptera</taxon>
        <taxon>Nematocera</taxon>
        <taxon>Culicoidea</taxon>
        <taxon>Chaoboridae</taxon>
        <taxon>Corethrella</taxon>
    </lineage>
</organism>
<evidence type="ECO:0000256" key="1">
    <source>
        <dbReference type="ARBA" id="ARBA00005679"/>
    </source>
</evidence>
<keyword evidence="3" id="KW-0732">Signal</keyword>